<protein>
    <submittedName>
        <fullName evidence="2">Uncharacterized protein</fullName>
    </submittedName>
</protein>
<dbReference type="OrthoDB" id="252964at2759"/>
<dbReference type="InterPro" id="IPR000048">
    <property type="entry name" value="IQ_motif_EF-hand-BS"/>
</dbReference>
<dbReference type="Proteomes" id="UP000215335">
    <property type="component" value="Unassembled WGS sequence"/>
</dbReference>
<dbReference type="Pfam" id="PF00612">
    <property type="entry name" value="IQ"/>
    <property type="match status" value="2"/>
</dbReference>
<dbReference type="SMART" id="SM00015">
    <property type="entry name" value="IQ"/>
    <property type="match status" value="2"/>
</dbReference>
<dbReference type="PANTHER" id="PTHR10699">
    <property type="entry name" value="NEUROMODULIN"/>
    <property type="match status" value="1"/>
</dbReference>
<feature type="compositionally biased region" description="Basic and acidic residues" evidence="1">
    <location>
        <begin position="51"/>
        <end position="71"/>
    </location>
</feature>
<reference evidence="2 3" key="1">
    <citation type="journal article" date="2017" name="Curr. Biol.">
        <title>The Evolution of Venom by Co-option of Single-Copy Genes.</title>
        <authorList>
            <person name="Martinson E.O."/>
            <person name="Mrinalini"/>
            <person name="Kelkar Y.D."/>
            <person name="Chang C.H."/>
            <person name="Werren J.H."/>
        </authorList>
    </citation>
    <scope>NUCLEOTIDE SEQUENCE [LARGE SCALE GENOMIC DNA]</scope>
    <source>
        <strain evidence="2 3">Alberta</strain>
        <tissue evidence="2">Whole body</tissue>
    </source>
</reference>
<dbReference type="PROSITE" id="PS50096">
    <property type="entry name" value="IQ"/>
    <property type="match status" value="2"/>
</dbReference>
<feature type="region of interest" description="Disordered" evidence="1">
    <location>
        <begin position="1"/>
        <end position="107"/>
    </location>
</feature>
<organism evidence="2 3">
    <name type="scientific">Trichomalopsis sarcophagae</name>
    <dbReference type="NCBI Taxonomy" id="543379"/>
    <lineage>
        <taxon>Eukaryota</taxon>
        <taxon>Metazoa</taxon>
        <taxon>Ecdysozoa</taxon>
        <taxon>Arthropoda</taxon>
        <taxon>Hexapoda</taxon>
        <taxon>Insecta</taxon>
        <taxon>Pterygota</taxon>
        <taxon>Neoptera</taxon>
        <taxon>Endopterygota</taxon>
        <taxon>Hymenoptera</taxon>
        <taxon>Apocrita</taxon>
        <taxon>Proctotrupomorpha</taxon>
        <taxon>Chalcidoidea</taxon>
        <taxon>Pteromalidae</taxon>
        <taxon>Pteromalinae</taxon>
        <taxon>Trichomalopsis</taxon>
    </lineage>
</organism>
<accession>A0A232FHZ2</accession>
<evidence type="ECO:0000256" key="1">
    <source>
        <dbReference type="SAM" id="MobiDB-lite"/>
    </source>
</evidence>
<keyword evidence="3" id="KW-1185">Reference proteome</keyword>
<dbReference type="Gene3D" id="1.20.5.190">
    <property type="match status" value="1"/>
</dbReference>
<proteinExistence type="predicted"/>
<dbReference type="AlphaFoldDB" id="A0A232FHZ2"/>
<name>A0A232FHZ2_9HYME</name>
<dbReference type="GO" id="GO:0005516">
    <property type="term" value="F:calmodulin binding"/>
    <property type="evidence" value="ECO:0007669"/>
    <property type="project" value="TreeGrafter"/>
</dbReference>
<sequence>MIITHRAASNRPELAMHVPKSAETVTVGGDEEEQQQQKEEGKEPEDNEATEEPKAEEVNEDEERRKEEEAATRIQAVFRGHHARKSMKETDTSATKQEDNEPTKEELEAEFREDDKELCHAATKIQATFRGHMSRKVDQAASAAKDLMDSAAEKIEEKAQHIQQCENWLHSAEQANYSQLTDA</sequence>
<evidence type="ECO:0000313" key="2">
    <source>
        <dbReference type="EMBL" id="OXU30079.1"/>
    </source>
</evidence>
<comment type="caution">
    <text evidence="2">The sequence shown here is derived from an EMBL/GenBank/DDBJ whole genome shotgun (WGS) entry which is preliminary data.</text>
</comment>
<dbReference type="CDD" id="cd23767">
    <property type="entry name" value="IQCD"/>
    <property type="match status" value="1"/>
</dbReference>
<dbReference type="EMBL" id="NNAY01000196">
    <property type="protein sequence ID" value="OXU30079.1"/>
    <property type="molecule type" value="Genomic_DNA"/>
</dbReference>
<dbReference type="PANTHER" id="PTHR10699:SF11">
    <property type="entry name" value="IGLOO, ISOFORM A"/>
    <property type="match status" value="1"/>
</dbReference>
<dbReference type="STRING" id="543379.A0A232FHZ2"/>
<evidence type="ECO:0000313" key="3">
    <source>
        <dbReference type="Proteomes" id="UP000215335"/>
    </source>
</evidence>
<feature type="compositionally biased region" description="Basic and acidic residues" evidence="1">
    <location>
        <begin position="86"/>
        <end position="107"/>
    </location>
</feature>
<gene>
    <name evidence="2" type="ORF">TSAR_014669</name>
</gene>